<evidence type="ECO:0000313" key="1">
    <source>
        <dbReference type="EMBL" id="ODM17249.1"/>
    </source>
</evidence>
<dbReference type="EMBL" id="JXNT01000008">
    <property type="protein sequence ID" value="ODM17249.1"/>
    <property type="molecule type" value="Genomic_DNA"/>
</dbReference>
<protein>
    <submittedName>
        <fullName evidence="1">Uncharacterized protein</fullName>
    </submittedName>
</protein>
<accession>A0A1E3B8J8</accession>
<reference evidence="1 2" key="1">
    <citation type="journal article" date="2016" name="BMC Genomics">
        <title>Comparative genomic and transcriptomic analyses of the Fuzhuan brick tea-fermentation fungus Aspergillus cristatus.</title>
        <authorList>
            <person name="Ge Y."/>
            <person name="Wang Y."/>
            <person name="Liu Y."/>
            <person name="Tan Y."/>
            <person name="Ren X."/>
            <person name="Zhang X."/>
            <person name="Hyde K.D."/>
            <person name="Liu Y."/>
            <person name="Liu Z."/>
        </authorList>
    </citation>
    <scope>NUCLEOTIDE SEQUENCE [LARGE SCALE GENOMIC DNA]</scope>
    <source>
        <strain evidence="1 2">GZAAS20.1005</strain>
    </source>
</reference>
<organism evidence="1 2">
    <name type="scientific">Aspergillus cristatus</name>
    <name type="common">Chinese Fuzhuan brick tea-fermentation fungus</name>
    <name type="synonym">Eurotium cristatum</name>
    <dbReference type="NCBI Taxonomy" id="573508"/>
    <lineage>
        <taxon>Eukaryota</taxon>
        <taxon>Fungi</taxon>
        <taxon>Dikarya</taxon>
        <taxon>Ascomycota</taxon>
        <taxon>Pezizomycotina</taxon>
        <taxon>Eurotiomycetes</taxon>
        <taxon>Eurotiomycetidae</taxon>
        <taxon>Eurotiales</taxon>
        <taxon>Aspergillaceae</taxon>
        <taxon>Aspergillus</taxon>
        <taxon>Aspergillus subgen. Aspergillus</taxon>
    </lineage>
</organism>
<gene>
    <name evidence="1" type="ORF">SI65_06924</name>
</gene>
<dbReference type="AlphaFoldDB" id="A0A1E3B8J8"/>
<proteinExistence type="predicted"/>
<sequence>MVILLWSKSDSDYHLVPTPAQDAISYKKELLTDNLTFLKDGTMIPDPVHKEFGPPSPELEAAWTELNPAFACQKTR</sequence>
<name>A0A1E3B8J8_ASPCR</name>
<dbReference type="VEuPathDB" id="FungiDB:SI65_06924"/>
<keyword evidence="2" id="KW-1185">Reference proteome</keyword>
<dbReference type="OrthoDB" id="3687641at2759"/>
<evidence type="ECO:0000313" key="2">
    <source>
        <dbReference type="Proteomes" id="UP000094569"/>
    </source>
</evidence>
<dbReference type="Proteomes" id="UP000094569">
    <property type="component" value="Unassembled WGS sequence"/>
</dbReference>
<comment type="caution">
    <text evidence="1">The sequence shown here is derived from an EMBL/GenBank/DDBJ whole genome shotgun (WGS) entry which is preliminary data.</text>
</comment>